<feature type="domain" description="C2H2-type" evidence="10">
    <location>
        <begin position="347"/>
        <end position="374"/>
    </location>
</feature>
<dbReference type="GO" id="GO:0030674">
    <property type="term" value="F:protein-macromolecule adaptor activity"/>
    <property type="evidence" value="ECO:0007669"/>
    <property type="project" value="UniProtKB-ARBA"/>
</dbReference>
<dbReference type="PANTHER" id="PTHR24404:SF114">
    <property type="entry name" value="KLUMPFUSS, ISOFORM B-RELATED"/>
    <property type="match status" value="1"/>
</dbReference>
<dbReference type="InterPro" id="IPR013087">
    <property type="entry name" value="Znf_C2H2_type"/>
</dbReference>
<keyword evidence="7" id="KW-0539">Nucleus</keyword>
<dbReference type="GO" id="GO:0000978">
    <property type="term" value="F:RNA polymerase II cis-regulatory region sequence-specific DNA binding"/>
    <property type="evidence" value="ECO:0007669"/>
    <property type="project" value="TreeGrafter"/>
</dbReference>
<dbReference type="GO" id="GO:0008270">
    <property type="term" value="F:zinc ion binding"/>
    <property type="evidence" value="ECO:0007669"/>
    <property type="project" value="UniProtKB-UniRule"/>
</dbReference>
<feature type="domain" description="C2H2-type" evidence="10">
    <location>
        <begin position="541"/>
        <end position="569"/>
    </location>
</feature>
<dbReference type="PANTHER" id="PTHR24404">
    <property type="entry name" value="ZINC FINGER PROTEIN"/>
    <property type="match status" value="1"/>
</dbReference>
<evidence type="ECO:0000256" key="4">
    <source>
        <dbReference type="ARBA" id="ARBA00022771"/>
    </source>
</evidence>
<sequence length="636" mass="74363">MANLNYCRVCLQINVKLYVMDSNSLEQCYEILTGNIVNRPELSKYACYECAALLKKFYMFRQRGLRSQVIQENIFKTYGKVTTDDINQIDRKSLLLISNLSISEIQVKYSDGNSTYTDDKNETDVLIDEQDFDWPSDEELYKFKTEIEVPIKEEIKQELITIKEKIKKKKKLPQEKVKKKRSKQKEKRLISVKKRKPAAVDCIDNECFVKHFATIHLTTEEQFEEVRRRQESKNYRNSFYKCDICFKGFIHTKAWETHNKQHQEGKVQCDICKMRFRTKHSLQVHIQFHSTKYRCRNCPYVTLGKNHAKLHILWHRGHTYICDHCGEKFSNRNAYLTHVRLKHRSDWVCGFCASTFVSQLGLMQHKSYHHGSQDEKKEIDENPDAPHCAECDMKFANTEAFKKHFLTARKHEETAQKTIGCRECGETFSTKEERRQHAQAHQSRYAPGYKPCAPPAPATYPRLRTDAPYHETPPMVWPNKCPLCSEMIASARSLSAHFRTVHPHDEYVKEKPHVCHVCGSRLQTKYSLEAHMLSHLKDKPFKCSHCGRGFNSAGCRASHESTVHSELRPHECSLCHRTFKKKATLKAHFMTHTGEKPYRCEICGHAFTQSNSCKSHIRKVHGELPPRILTRTRHTY</sequence>
<dbReference type="PROSITE" id="PS51915">
    <property type="entry name" value="ZAD"/>
    <property type="match status" value="1"/>
</dbReference>
<name>A0AAV1IZS1_9NEOP</name>
<evidence type="ECO:0000256" key="5">
    <source>
        <dbReference type="ARBA" id="ARBA00022833"/>
    </source>
</evidence>
<comment type="subcellular location">
    <subcellularLocation>
        <location evidence="1">Nucleus</location>
    </subcellularLocation>
</comment>
<evidence type="ECO:0000256" key="1">
    <source>
        <dbReference type="ARBA" id="ARBA00004123"/>
    </source>
</evidence>
<dbReference type="FunFam" id="3.30.160.60:FF:000446">
    <property type="entry name" value="Zinc finger protein"/>
    <property type="match status" value="1"/>
</dbReference>
<dbReference type="InterPro" id="IPR036236">
    <property type="entry name" value="Znf_C2H2_sf"/>
</dbReference>
<dbReference type="SMART" id="SM00868">
    <property type="entry name" value="zf-AD"/>
    <property type="match status" value="1"/>
</dbReference>
<evidence type="ECO:0000313" key="12">
    <source>
        <dbReference type="EMBL" id="CAK1542362.1"/>
    </source>
</evidence>
<dbReference type="FunFam" id="3.30.160.60:FF:000688">
    <property type="entry name" value="zinc finger protein 197 isoform X1"/>
    <property type="match status" value="1"/>
</dbReference>
<dbReference type="GO" id="GO:0006357">
    <property type="term" value="P:regulation of transcription by RNA polymerase II"/>
    <property type="evidence" value="ECO:0007669"/>
    <property type="project" value="TreeGrafter"/>
</dbReference>
<feature type="domain" description="C2H2-type" evidence="10">
    <location>
        <begin position="513"/>
        <end position="540"/>
    </location>
</feature>
<comment type="caution">
    <text evidence="12">The sequence shown here is derived from an EMBL/GenBank/DDBJ whole genome shotgun (WGS) entry which is preliminary data.</text>
</comment>
<dbReference type="AlphaFoldDB" id="A0AAV1IZS1"/>
<evidence type="ECO:0000313" key="13">
    <source>
        <dbReference type="Proteomes" id="UP001497472"/>
    </source>
</evidence>
<dbReference type="EMBL" id="CAVLEF010000003">
    <property type="protein sequence ID" value="CAK1542362.1"/>
    <property type="molecule type" value="Genomic_DNA"/>
</dbReference>
<evidence type="ECO:0000256" key="2">
    <source>
        <dbReference type="ARBA" id="ARBA00022723"/>
    </source>
</evidence>
<feature type="domain" description="C2H2-type" evidence="10">
    <location>
        <begin position="267"/>
        <end position="294"/>
    </location>
</feature>
<keyword evidence="13" id="KW-1185">Reference proteome</keyword>
<organism evidence="12 13">
    <name type="scientific">Leptosia nina</name>
    <dbReference type="NCBI Taxonomy" id="320188"/>
    <lineage>
        <taxon>Eukaryota</taxon>
        <taxon>Metazoa</taxon>
        <taxon>Ecdysozoa</taxon>
        <taxon>Arthropoda</taxon>
        <taxon>Hexapoda</taxon>
        <taxon>Insecta</taxon>
        <taxon>Pterygota</taxon>
        <taxon>Neoptera</taxon>
        <taxon>Endopterygota</taxon>
        <taxon>Lepidoptera</taxon>
        <taxon>Glossata</taxon>
        <taxon>Ditrysia</taxon>
        <taxon>Papilionoidea</taxon>
        <taxon>Pieridae</taxon>
        <taxon>Pierinae</taxon>
        <taxon>Leptosia</taxon>
    </lineage>
</organism>
<keyword evidence="3" id="KW-0677">Repeat</keyword>
<protein>
    <submittedName>
        <fullName evidence="12">Uncharacterized protein</fullName>
    </submittedName>
</protein>
<feature type="domain" description="C2H2-type" evidence="10">
    <location>
        <begin position="240"/>
        <end position="267"/>
    </location>
</feature>
<evidence type="ECO:0000259" key="11">
    <source>
        <dbReference type="PROSITE" id="PS51915"/>
    </source>
</evidence>
<evidence type="ECO:0000256" key="8">
    <source>
        <dbReference type="PROSITE-ProRule" id="PRU00042"/>
    </source>
</evidence>
<feature type="domain" description="ZAD" evidence="11">
    <location>
        <begin position="5"/>
        <end position="74"/>
    </location>
</feature>
<keyword evidence="5 9" id="KW-0862">Zinc</keyword>
<proteinExistence type="predicted"/>
<dbReference type="Pfam" id="PF00096">
    <property type="entry name" value="zf-C2H2"/>
    <property type="match status" value="2"/>
</dbReference>
<feature type="binding site" evidence="9">
    <location>
        <position position="7"/>
    </location>
    <ligand>
        <name>Zn(2+)</name>
        <dbReference type="ChEBI" id="CHEBI:29105"/>
    </ligand>
</feature>
<dbReference type="Pfam" id="PF07776">
    <property type="entry name" value="zf-AD"/>
    <property type="match status" value="1"/>
</dbReference>
<dbReference type="SUPFAM" id="SSF57716">
    <property type="entry name" value="Glucocorticoid receptor-like (DNA-binding domain)"/>
    <property type="match status" value="1"/>
</dbReference>
<keyword evidence="2 9" id="KW-0479">Metal-binding</keyword>
<gene>
    <name evidence="12" type="ORF">LNINA_LOCUS2266</name>
</gene>
<feature type="binding site" evidence="9">
    <location>
        <position position="50"/>
    </location>
    <ligand>
        <name>Zn(2+)</name>
        <dbReference type="ChEBI" id="CHEBI:29105"/>
    </ligand>
</feature>
<dbReference type="GO" id="GO:0005634">
    <property type="term" value="C:nucleus"/>
    <property type="evidence" value="ECO:0007669"/>
    <property type="project" value="UniProtKB-SubCell"/>
</dbReference>
<dbReference type="FunFam" id="3.30.160.60:FF:000145">
    <property type="entry name" value="Zinc finger protein 574"/>
    <property type="match status" value="1"/>
</dbReference>
<dbReference type="SUPFAM" id="SSF57667">
    <property type="entry name" value="beta-beta-alpha zinc fingers"/>
    <property type="match status" value="5"/>
</dbReference>
<dbReference type="PROSITE" id="PS50157">
    <property type="entry name" value="ZINC_FINGER_C2H2_2"/>
    <property type="match status" value="9"/>
</dbReference>
<dbReference type="InterPro" id="IPR050589">
    <property type="entry name" value="Ikaros_C2H2-ZF"/>
</dbReference>
<dbReference type="GO" id="GO:0003700">
    <property type="term" value="F:DNA-binding transcription factor activity"/>
    <property type="evidence" value="ECO:0007669"/>
    <property type="project" value="TreeGrafter"/>
</dbReference>
<evidence type="ECO:0000259" key="10">
    <source>
        <dbReference type="PROSITE" id="PS50157"/>
    </source>
</evidence>
<feature type="binding site" evidence="9">
    <location>
        <position position="47"/>
    </location>
    <ligand>
        <name>Zn(2+)</name>
        <dbReference type="ChEBI" id="CHEBI:29105"/>
    </ligand>
</feature>
<keyword evidence="4 8" id="KW-0863">Zinc-finger</keyword>
<dbReference type="Proteomes" id="UP001497472">
    <property type="component" value="Unassembled WGS sequence"/>
</dbReference>
<evidence type="ECO:0000256" key="7">
    <source>
        <dbReference type="ARBA" id="ARBA00023242"/>
    </source>
</evidence>
<feature type="domain" description="C2H2-type" evidence="10">
    <location>
        <begin position="598"/>
        <end position="626"/>
    </location>
</feature>
<dbReference type="InterPro" id="IPR012934">
    <property type="entry name" value="Znf_AD"/>
</dbReference>
<evidence type="ECO:0000256" key="9">
    <source>
        <dbReference type="PROSITE-ProRule" id="PRU01263"/>
    </source>
</evidence>
<feature type="binding site" evidence="9">
    <location>
        <position position="10"/>
    </location>
    <ligand>
        <name>Zn(2+)</name>
        <dbReference type="ChEBI" id="CHEBI:29105"/>
    </ligand>
</feature>
<evidence type="ECO:0000256" key="6">
    <source>
        <dbReference type="ARBA" id="ARBA00023125"/>
    </source>
</evidence>
<dbReference type="SMART" id="SM00355">
    <property type="entry name" value="ZnF_C2H2"/>
    <property type="match status" value="12"/>
</dbReference>
<accession>A0AAV1IZS1</accession>
<keyword evidence="6" id="KW-0238">DNA-binding</keyword>
<feature type="domain" description="C2H2-type" evidence="10">
    <location>
        <begin position="419"/>
        <end position="446"/>
    </location>
</feature>
<feature type="domain" description="C2H2-type" evidence="10">
    <location>
        <begin position="320"/>
        <end position="348"/>
    </location>
</feature>
<dbReference type="Gene3D" id="3.30.160.60">
    <property type="entry name" value="Classic Zinc Finger"/>
    <property type="match status" value="6"/>
</dbReference>
<evidence type="ECO:0000256" key="3">
    <source>
        <dbReference type="ARBA" id="ARBA00022737"/>
    </source>
</evidence>
<feature type="domain" description="C2H2-type" evidence="10">
    <location>
        <begin position="570"/>
        <end position="597"/>
    </location>
</feature>
<dbReference type="PROSITE" id="PS00028">
    <property type="entry name" value="ZINC_FINGER_C2H2_1"/>
    <property type="match status" value="10"/>
</dbReference>
<reference evidence="12 13" key="1">
    <citation type="submission" date="2023-11" db="EMBL/GenBank/DDBJ databases">
        <authorList>
            <person name="Okamura Y."/>
        </authorList>
    </citation>
    <scope>NUCLEOTIDE SEQUENCE [LARGE SCALE GENOMIC DNA]</scope>
</reference>